<dbReference type="Gene3D" id="3.20.20.100">
    <property type="entry name" value="NADP-dependent oxidoreductase domain"/>
    <property type="match status" value="1"/>
</dbReference>
<dbReference type="RefSeq" id="WP_324178841.1">
    <property type="nucleotide sequence ID" value="NZ_BAABAW010000003.1"/>
</dbReference>
<dbReference type="SUPFAM" id="SSF51430">
    <property type="entry name" value="NAD(P)-linked oxidoreductase"/>
    <property type="match status" value="1"/>
</dbReference>
<dbReference type="PRINTS" id="PR00069">
    <property type="entry name" value="ALDKETRDTASE"/>
</dbReference>
<organism evidence="3 4">
    <name type="scientific">Aquimarina gracilis</name>
    <dbReference type="NCBI Taxonomy" id="874422"/>
    <lineage>
        <taxon>Bacteria</taxon>
        <taxon>Pseudomonadati</taxon>
        <taxon>Bacteroidota</taxon>
        <taxon>Flavobacteriia</taxon>
        <taxon>Flavobacteriales</taxon>
        <taxon>Flavobacteriaceae</taxon>
        <taxon>Aquimarina</taxon>
    </lineage>
</organism>
<dbReference type="PANTHER" id="PTHR43625:SF40">
    <property type="entry name" value="ALDO-KETO REDUCTASE YAKC [NADP(+)]"/>
    <property type="match status" value="1"/>
</dbReference>
<dbReference type="Proteomes" id="UP001327027">
    <property type="component" value="Unassembled WGS sequence"/>
</dbReference>
<dbReference type="CDD" id="cd19088">
    <property type="entry name" value="AKR_AKR13B1"/>
    <property type="match status" value="1"/>
</dbReference>
<comment type="caution">
    <text evidence="3">The sequence shown here is derived from an EMBL/GenBank/DDBJ whole genome shotgun (WGS) entry which is preliminary data.</text>
</comment>
<dbReference type="EMBL" id="JAYKLX010000002">
    <property type="protein sequence ID" value="MEB3344803.1"/>
    <property type="molecule type" value="Genomic_DNA"/>
</dbReference>
<feature type="domain" description="NADP-dependent oxidoreductase" evidence="2">
    <location>
        <begin position="16"/>
        <end position="209"/>
    </location>
</feature>
<evidence type="ECO:0000313" key="4">
    <source>
        <dbReference type="Proteomes" id="UP001327027"/>
    </source>
</evidence>
<evidence type="ECO:0000259" key="2">
    <source>
        <dbReference type="Pfam" id="PF00248"/>
    </source>
</evidence>
<gene>
    <name evidence="3" type="ORF">U6A24_04995</name>
</gene>
<keyword evidence="1" id="KW-0560">Oxidoreductase</keyword>
<evidence type="ECO:0000256" key="1">
    <source>
        <dbReference type="ARBA" id="ARBA00023002"/>
    </source>
</evidence>
<dbReference type="PANTHER" id="PTHR43625">
    <property type="entry name" value="AFLATOXIN B1 ALDEHYDE REDUCTASE"/>
    <property type="match status" value="1"/>
</dbReference>
<proteinExistence type="predicted"/>
<dbReference type="InterPro" id="IPR023210">
    <property type="entry name" value="NADP_OxRdtase_dom"/>
</dbReference>
<protein>
    <submittedName>
        <fullName evidence="3">Aldo/keto reductase</fullName>
    </submittedName>
</protein>
<reference evidence="3 4" key="1">
    <citation type="journal article" date="2013" name="Int. J. Syst. Evol. Microbiol.">
        <title>Aquimarina gracilis sp. nov., isolated from the gut microflora of a mussel, Mytilus coruscus, and emended description of Aquimarina spongiae.</title>
        <authorList>
            <person name="Park S.C."/>
            <person name="Choe H.N."/>
            <person name="Baik K.S."/>
            <person name="Seong C.N."/>
        </authorList>
    </citation>
    <scope>NUCLEOTIDE SEQUENCE [LARGE SCALE GENOMIC DNA]</scope>
    <source>
        <strain evidence="3 4">PSC32</strain>
    </source>
</reference>
<dbReference type="Pfam" id="PF00248">
    <property type="entry name" value="Aldo_ket_red"/>
    <property type="match status" value="1"/>
</dbReference>
<dbReference type="InterPro" id="IPR050791">
    <property type="entry name" value="Aldo-Keto_reductase"/>
</dbReference>
<dbReference type="InterPro" id="IPR036812">
    <property type="entry name" value="NAD(P)_OxRdtase_dom_sf"/>
</dbReference>
<accession>A0ABU5ZRZ6</accession>
<evidence type="ECO:0000313" key="3">
    <source>
        <dbReference type="EMBL" id="MEB3344803.1"/>
    </source>
</evidence>
<name>A0ABU5ZRZ6_9FLAO</name>
<keyword evidence="4" id="KW-1185">Reference proteome</keyword>
<sequence length="270" mass="30030">MKTQKTYKLGNQEINRLGFGTMRATTGPGIWGDTPNKSDAIKVIRTAIENGVNFIDTADAYGPYTSELLVKEAIEPFKNEVVIATKGGAVKYKPGAVMANGHPYYLRTAVEGSLRRLNRETIDLYFLHRVDPTIPIEESVGALADMQKQGMIKQIGISNVTVEQVKRAQTVAKIDAVQNAFNFQDRRYEDVVKLTAKENIAFVAHTPIAVNNWNHEIVSQSTEGLSINQLSLSWLLGFEENVIPIPGTSSLEHLKENLMVNDLYVHPDNF</sequence>
<dbReference type="InterPro" id="IPR020471">
    <property type="entry name" value="AKR"/>
</dbReference>